<evidence type="ECO:0000256" key="12">
    <source>
        <dbReference type="ARBA" id="ARBA00031884"/>
    </source>
</evidence>
<reference evidence="19 20" key="1">
    <citation type="submission" date="2020-08" db="EMBL/GenBank/DDBJ databases">
        <title>Genomic Encyclopedia of Type Strains, Phase IV (KMG-IV): sequencing the most valuable type-strain genomes for metagenomic binning, comparative biology and taxonomic classification.</title>
        <authorList>
            <person name="Goeker M."/>
        </authorList>
    </citation>
    <scope>NUCLEOTIDE SEQUENCE [LARGE SCALE GENOMIC DNA]</scope>
    <source>
        <strain evidence="19 20">DSM 15867</strain>
    </source>
</reference>
<keyword evidence="6 15" id="KW-0812">Transmembrane</keyword>
<evidence type="ECO:0000256" key="1">
    <source>
        <dbReference type="ARBA" id="ARBA00004651"/>
    </source>
</evidence>
<sequence length="227" mass="23987">MSAATDAPSAPTRGDRPEGRHGDPNRLGHGTVPISEQGPAPKRIVVAYGFWIFLLSDFVMFSGFFAAYAVLVGATAGGPTGADVFELPLVAAETVLLLLSSFACGLAGVATVQRSTRWFQVAMAATAVLGAGFLACELYEFTHLIGEGAGPGRSAFLSAFFALVGCHGVHVTIGLIWLTTMMAQVRAKGFRDDILRRIACFSLFWHALDIIWVALFTVVYLMGAGGA</sequence>
<gene>
    <name evidence="19" type="ORF">GGQ96_003229</name>
</gene>
<evidence type="ECO:0000256" key="14">
    <source>
        <dbReference type="ARBA" id="ARBA00032717"/>
    </source>
</evidence>
<dbReference type="PROSITE" id="PS50253">
    <property type="entry name" value="COX3"/>
    <property type="match status" value="1"/>
</dbReference>
<accession>A0A7W7AMV9</accession>
<evidence type="ECO:0000256" key="7">
    <source>
        <dbReference type="ARBA" id="ARBA00022989"/>
    </source>
</evidence>
<dbReference type="FunFam" id="1.20.120.80:FF:000001">
    <property type="entry name" value="Cytochrome (Ubi)quinol oxidase subunit III"/>
    <property type="match status" value="1"/>
</dbReference>
<comment type="similarity">
    <text evidence="2 15">Belongs to the cytochrome c oxidase subunit 3 family.</text>
</comment>
<dbReference type="Proteomes" id="UP000574769">
    <property type="component" value="Unassembled WGS sequence"/>
</dbReference>
<dbReference type="InterPro" id="IPR024791">
    <property type="entry name" value="Cyt_c/ubiquinol_Oxase_su3"/>
</dbReference>
<protein>
    <recommendedName>
        <fullName evidence="4">Cytochrome bo(3) ubiquinol oxidase subunit 3</fullName>
    </recommendedName>
    <alternativeName>
        <fullName evidence="13">Cytochrome o ubiquinol oxidase subunit 3</fullName>
    </alternativeName>
    <alternativeName>
        <fullName evidence="11">Oxidase bo(3) subunit 3</fullName>
    </alternativeName>
    <alternativeName>
        <fullName evidence="14">Ubiquinol oxidase polypeptide III</fullName>
    </alternativeName>
    <alternativeName>
        <fullName evidence="12">Ubiquinol oxidase subunit 3</fullName>
    </alternativeName>
</protein>
<evidence type="ECO:0000259" key="18">
    <source>
        <dbReference type="PROSITE" id="PS50253"/>
    </source>
</evidence>
<dbReference type="Pfam" id="PF00510">
    <property type="entry name" value="COX3"/>
    <property type="match status" value="1"/>
</dbReference>
<keyword evidence="8 19" id="KW-0560">Oxidoreductase</keyword>
<evidence type="ECO:0000256" key="15">
    <source>
        <dbReference type="RuleBase" id="RU003376"/>
    </source>
</evidence>
<evidence type="ECO:0000256" key="2">
    <source>
        <dbReference type="ARBA" id="ARBA00010581"/>
    </source>
</evidence>
<evidence type="ECO:0000256" key="8">
    <source>
        <dbReference type="ARBA" id="ARBA00023002"/>
    </source>
</evidence>
<feature type="transmembrane region" description="Helical" evidence="17">
    <location>
        <begin position="89"/>
        <end position="111"/>
    </location>
</feature>
<evidence type="ECO:0000256" key="4">
    <source>
        <dbReference type="ARBA" id="ARBA00014687"/>
    </source>
</evidence>
<dbReference type="CDD" id="cd02863">
    <property type="entry name" value="Ubiquinol_oxidase_III"/>
    <property type="match status" value="1"/>
</dbReference>
<feature type="domain" description="Heme-copper oxidase subunit III family profile" evidence="18">
    <location>
        <begin position="46"/>
        <end position="224"/>
    </location>
</feature>
<evidence type="ECO:0000256" key="9">
    <source>
        <dbReference type="ARBA" id="ARBA00023136"/>
    </source>
</evidence>
<comment type="subcellular location">
    <subcellularLocation>
        <location evidence="1 15">Cell membrane</location>
        <topology evidence="1 15">Multi-pass membrane protein</topology>
    </subcellularLocation>
</comment>
<evidence type="ECO:0000256" key="16">
    <source>
        <dbReference type="SAM" id="MobiDB-lite"/>
    </source>
</evidence>
<feature type="compositionally biased region" description="Basic and acidic residues" evidence="16">
    <location>
        <begin position="13"/>
        <end position="26"/>
    </location>
</feature>
<comment type="caution">
    <text evidence="19">The sequence shown here is derived from an EMBL/GenBank/DDBJ whole genome shotgun (WGS) entry which is preliminary data.</text>
</comment>
<dbReference type="GO" id="GO:0005886">
    <property type="term" value="C:plasma membrane"/>
    <property type="evidence" value="ECO:0007669"/>
    <property type="project" value="UniProtKB-SubCell"/>
</dbReference>
<dbReference type="RefSeq" id="WP_184116530.1">
    <property type="nucleotide sequence ID" value="NZ_JACHNY010000007.1"/>
</dbReference>
<dbReference type="InterPro" id="IPR035973">
    <property type="entry name" value="Cyt_c_oxidase_su3-like_sf"/>
</dbReference>
<evidence type="ECO:0000256" key="17">
    <source>
        <dbReference type="SAM" id="Phobius"/>
    </source>
</evidence>
<feature type="transmembrane region" description="Helical" evidence="17">
    <location>
        <begin position="155"/>
        <end position="178"/>
    </location>
</feature>
<evidence type="ECO:0000256" key="10">
    <source>
        <dbReference type="ARBA" id="ARBA00025694"/>
    </source>
</evidence>
<dbReference type="GO" id="GO:0016491">
    <property type="term" value="F:oxidoreductase activity"/>
    <property type="evidence" value="ECO:0007669"/>
    <property type="project" value="UniProtKB-KW"/>
</dbReference>
<comment type="subunit">
    <text evidence="3">Heterooctamer of two A chains, two B chains, two C chains and two D chains.</text>
</comment>
<organism evidence="19 20">
    <name type="scientific">Sphingomonas abaci</name>
    <dbReference type="NCBI Taxonomy" id="237611"/>
    <lineage>
        <taxon>Bacteria</taxon>
        <taxon>Pseudomonadati</taxon>
        <taxon>Pseudomonadota</taxon>
        <taxon>Alphaproteobacteria</taxon>
        <taxon>Sphingomonadales</taxon>
        <taxon>Sphingomonadaceae</taxon>
        <taxon>Sphingomonas</taxon>
    </lineage>
</organism>
<dbReference type="GO" id="GO:0004129">
    <property type="term" value="F:cytochrome-c oxidase activity"/>
    <property type="evidence" value="ECO:0007669"/>
    <property type="project" value="InterPro"/>
</dbReference>
<keyword evidence="5" id="KW-1003">Cell membrane</keyword>
<keyword evidence="20" id="KW-1185">Reference proteome</keyword>
<keyword evidence="7 17" id="KW-1133">Transmembrane helix</keyword>
<evidence type="ECO:0000256" key="6">
    <source>
        <dbReference type="ARBA" id="ARBA00022692"/>
    </source>
</evidence>
<keyword evidence="9 17" id="KW-0472">Membrane</keyword>
<dbReference type="InterPro" id="IPR000298">
    <property type="entry name" value="Cyt_c_oxidase-like_su3"/>
</dbReference>
<comment type="function">
    <text evidence="10">Cytochrome bo(3) ubiquinol terminal oxidase is the component of the aerobic respiratory chain of E.coli that predominates when cells are grown at high aeration. Has proton pump activity across the membrane in addition to electron transfer, pumping 2 protons/electron.</text>
</comment>
<dbReference type="PANTHER" id="PTHR11403">
    <property type="entry name" value="CYTOCHROME C OXIDASE SUBUNIT III"/>
    <property type="match status" value="1"/>
</dbReference>
<evidence type="ECO:0000256" key="3">
    <source>
        <dbReference type="ARBA" id="ARBA00011700"/>
    </source>
</evidence>
<feature type="transmembrane region" description="Helical" evidence="17">
    <location>
        <begin position="198"/>
        <end position="222"/>
    </location>
</feature>
<dbReference type="SUPFAM" id="SSF81452">
    <property type="entry name" value="Cytochrome c oxidase subunit III-like"/>
    <property type="match status" value="1"/>
</dbReference>
<dbReference type="GO" id="GO:0019646">
    <property type="term" value="P:aerobic electron transport chain"/>
    <property type="evidence" value="ECO:0007669"/>
    <property type="project" value="InterPro"/>
</dbReference>
<evidence type="ECO:0000256" key="11">
    <source>
        <dbReference type="ARBA" id="ARBA00030072"/>
    </source>
</evidence>
<feature type="transmembrane region" description="Helical" evidence="17">
    <location>
        <begin position="45"/>
        <end position="69"/>
    </location>
</feature>
<evidence type="ECO:0000256" key="5">
    <source>
        <dbReference type="ARBA" id="ARBA00022475"/>
    </source>
</evidence>
<dbReference type="EMBL" id="JACHNY010000007">
    <property type="protein sequence ID" value="MBB4619079.1"/>
    <property type="molecule type" value="Genomic_DNA"/>
</dbReference>
<dbReference type="Gene3D" id="1.20.120.80">
    <property type="entry name" value="Cytochrome c oxidase, subunit III, four-helix bundle"/>
    <property type="match status" value="1"/>
</dbReference>
<evidence type="ECO:0000313" key="19">
    <source>
        <dbReference type="EMBL" id="MBB4619079.1"/>
    </source>
</evidence>
<feature type="transmembrane region" description="Helical" evidence="17">
    <location>
        <begin position="118"/>
        <end position="135"/>
    </location>
</feature>
<proteinExistence type="inferred from homology"/>
<dbReference type="AlphaFoldDB" id="A0A7W7AMV9"/>
<name>A0A7W7AMV9_9SPHN</name>
<feature type="region of interest" description="Disordered" evidence="16">
    <location>
        <begin position="1"/>
        <end position="35"/>
    </location>
</feature>
<evidence type="ECO:0000313" key="20">
    <source>
        <dbReference type="Proteomes" id="UP000574769"/>
    </source>
</evidence>
<dbReference type="InterPro" id="IPR033946">
    <property type="entry name" value="Ubiquinol_oxase_su3_dom"/>
</dbReference>
<dbReference type="InterPro" id="IPR013833">
    <property type="entry name" value="Cyt_c_oxidase_su3_a-hlx"/>
</dbReference>
<evidence type="ECO:0000256" key="13">
    <source>
        <dbReference type="ARBA" id="ARBA00032189"/>
    </source>
</evidence>
<dbReference type="PANTHER" id="PTHR11403:SF2">
    <property type="entry name" value="CYTOCHROME BO(3) UBIQUINOL OXIDASE SUBUNIT 3"/>
    <property type="match status" value="1"/>
</dbReference>